<sequence>MRLTNRDLNINFIKLFNSQKNTYGIKLNYLRNEKKGIEPILSGRGNNNNIEVISRNENYRLENDFFELSGLFYSGRKAQLNFSPFVNYQIYREEYFLVKSFQHFDYMGVGAKIAYINALDAKNVLSFGLNINHRKNLKKMSVLRNDDEISLSEMMKHNYHFLASNSTKYGVKLKIDRYLSPKFNIFFGISSEIVTFEGKTNYLYNISTGVSF</sequence>
<reference evidence="3" key="1">
    <citation type="submission" date="2017-06" db="EMBL/GenBank/DDBJ databases">
        <title>Capnocytophaga spp. assemblies.</title>
        <authorList>
            <person name="Gulvik C.A."/>
        </authorList>
    </citation>
    <scope>NUCLEOTIDE SEQUENCE [LARGE SCALE GENOMIC DNA]</scope>
    <source>
        <strain evidence="3">H2177</strain>
    </source>
</reference>
<dbReference type="InterPro" id="IPR049236">
    <property type="entry name" value="DUF6850"/>
</dbReference>
<proteinExistence type="predicted"/>
<dbReference type="EMBL" id="CP022387">
    <property type="protein sequence ID" value="ATA89358.1"/>
    <property type="molecule type" value="Genomic_DNA"/>
</dbReference>
<gene>
    <name evidence="2" type="ORF">CGC58_06240</name>
</gene>
<organism evidence="2 3">
    <name type="scientific">Capnocytophaga stomatis</name>
    <dbReference type="NCBI Taxonomy" id="1848904"/>
    <lineage>
        <taxon>Bacteria</taxon>
        <taxon>Pseudomonadati</taxon>
        <taxon>Bacteroidota</taxon>
        <taxon>Flavobacteriia</taxon>
        <taxon>Flavobacteriales</taxon>
        <taxon>Flavobacteriaceae</taxon>
        <taxon>Capnocytophaga</taxon>
    </lineage>
</organism>
<accession>A0A250FZ44</accession>
<name>A0A250FZ44_9FLAO</name>
<dbReference type="KEGG" id="csto:CGC58_06240"/>
<evidence type="ECO:0000259" key="1">
    <source>
        <dbReference type="Pfam" id="PF21012"/>
    </source>
</evidence>
<protein>
    <recommendedName>
        <fullName evidence="1">DUF6850 domain-containing protein</fullName>
    </recommendedName>
</protein>
<evidence type="ECO:0000313" key="3">
    <source>
        <dbReference type="Proteomes" id="UP000217348"/>
    </source>
</evidence>
<dbReference type="Proteomes" id="UP000217348">
    <property type="component" value="Chromosome"/>
</dbReference>
<dbReference type="AlphaFoldDB" id="A0A250FZ44"/>
<feature type="domain" description="DUF6850" evidence="1">
    <location>
        <begin position="5"/>
        <end position="212"/>
    </location>
</feature>
<dbReference type="Pfam" id="PF21012">
    <property type="entry name" value="DUF6850"/>
    <property type="match status" value="1"/>
</dbReference>
<evidence type="ECO:0000313" key="2">
    <source>
        <dbReference type="EMBL" id="ATA89358.1"/>
    </source>
</evidence>